<dbReference type="PANTHER" id="PTHR42973:SF53">
    <property type="entry name" value="FAD-BINDING PCMH-TYPE DOMAIN-CONTAINING PROTEIN-RELATED"/>
    <property type="match status" value="1"/>
</dbReference>
<comment type="similarity">
    <text evidence="1">Belongs to the oxygen-dependent FAD-linked oxidoreductase family.</text>
</comment>
<feature type="chain" id="PRO_5040843881" description="FAD-binding PCMH-type domain-containing protein" evidence="5">
    <location>
        <begin position="16"/>
        <end position="260"/>
    </location>
</feature>
<keyword evidence="7" id="KW-1185">Reference proteome</keyword>
<dbReference type="InterPro" id="IPR036318">
    <property type="entry name" value="FAD-bd_PCMH-like_sf"/>
</dbReference>
<keyword evidence="5" id="KW-0732">Signal</keyword>
<dbReference type="Proteomes" id="UP001149954">
    <property type="component" value="Unassembled WGS sequence"/>
</dbReference>
<dbReference type="EMBL" id="JAPWDS010000005">
    <property type="protein sequence ID" value="KAJ5496405.1"/>
    <property type="molecule type" value="Genomic_DNA"/>
</dbReference>
<evidence type="ECO:0000313" key="6">
    <source>
        <dbReference type="EMBL" id="KAJ5496405.1"/>
    </source>
</evidence>
<evidence type="ECO:0000256" key="5">
    <source>
        <dbReference type="SAM" id="SignalP"/>
    </source>
</evidence>
<accession>A0A9X0C3P0</accession>
<protein>
    <recommendedName>
        <fullName evidence="8">FAD-binding PCMH-type domain-containing protein</fullName>
    </recommendedName>
</protein>
<organism evidence="6 7">
    <name type="scientific">Penicillium fimorum</name>
    <dbReference type="NCBI Taxonomy" id="1882269"/>
    <lineage>
        <taxon>Eukaryota</taxon>
        <taxon>Fungi</taxon>
        <taxon>Dikarya</taxon>
        <taxon>Ascomycota</taxon>
        <taxon>Pezizomycotina</taxon>
        <taxon>Eurotiomycetes</taxon>
        <taxon>Eurotiomycetidae</taxon>
        <taxon>Eurotiales</taxon>
        <taxon>Aspergillaceae</taxon>
        <taxon>Penicillium</taxon>
    </lineage>
</organism>
<reference evidence="6" key="1">
    <citation type="submission" date="2022-12" db="EMBL/GenBank/DDBJ databases">
        <authorList>
            <person name="Petersen C."/>
        </authorList>
    </citation>
    <scope>NUCLEOTIDE SEQUENCE</scope>
    <source>
        <strain evidence="6">IBT 29495</strain>
    </source>
</reference>
<dbReference type="GO" id="GO:0050660">
    <property type="term" value="F:flavin adenine dinucleotide binding"/>
    <property type="evidence" value="ECO:0007669"/>
    <property type="project" value="InterPro"/>
</dbReference>
<sequence>MGALLALMSLHMAAELPIDGSEKTEYRGNAKKYQSRTLLAFRLELGNVSQVNCDALSFSPSDVYEYLQKFGLTAAGGRLGPVGVPGLLLAGGINFYGNQVSFGCDTVVNYEIVLADSSIVEVNKTSYSDLFWALKGGSSNFGIVTRFDLQTIKSPKACAGAHTLSSKYINEFLAAAATYASDIYDPKTHIVPTLTAGETTLTTMILLYDGDSISYPDIFKPFTDIPAISSTFDFKTVAEFTAETGAMVIDGIKYNPPEAH</sequence>
<name>A0A9X0C3P0_9EURO</name>
<keyword evidence="3" id="KW-0274">FAD</keyword>
<dbReference type="Gene3D" id="3.30.465.10">
    <property type="match status" value="1"/>
</dbReference>
<proteinExistence type="inferred from homology"/>
<evidence type="ECO:0008006" key="8">
    <source>
        <dbReference type="Google" id="ProtNLM"/>
    </source>
</evidence>
<reference evidence="6" key="2">
    <citation type="journal article" date="2023" name="IMA Fungus">
        <title>Comparative genomic study of the Penicillium genus elucidates a diverse pangenome and 15 lateral gene transfer events.</title>
        <authorList>
            <person name="Petersen C."/>
            <person name="Sorensen T."/>
            <person name="Nielsen M.R."/>
            <person name="Sondergaard T.E."/>
            <person name="Sorensen J.L."/>
            <person name="Fitzpatrick D.A."/>
            <person name="Frisvad J.C."/>
            <person name="Nielsen K.L."/>
        </authorList>
    </citation>
    <scope>NUCLEOTIDE SEQUENCE</scope>
    <source>
        <strain evidence="6">IBT 29495</strain>
    </source>
</reference>
<keyword evidence="2" id="KW-0285">Flavoprotein</keyword>
<dbReference type="InterPro" id="IPR016169">
    <property type="entry name" value="FAD-bd_PCMH_sub2"/>
</dbReference>
<feature type="signal peptide" evidence="5">
    <location>
        <begin position="1"/>
        <end position="15"/>
    </location>
</feature>
<dbReference type="GO" id="GO:0016491">
    <property type="term" value="F:oxidoreductase activity"/>
    <property type="evidence" value="ECO:0007669"/>
    <property type="project" value="UniProtKB-KW"/>
</dbReference>
<evidence type="ECO:0000256" key="1">
    <source>
        <dbReference type="ARBA" id="ARBA00005466"/>
    </source>
</evidence>
<evidence type="ECO:0000313" key="7">
    <source>
        <dbReference type="Proteomes" id="UP001149954"/>
    </source>
</evidence>
<evidence type="ECO:0000256" key="3">
    <source>
        <dbReference type="ARBA" id="ARBA00022827"/>
    </source>
</evidence>
<comment type="caution">
    <text evidence="6">The sequence shown here is derived from an EMBL/GenBank/DDBJ whole genome shotgun (WGS) entry which is preliminary data.</text>
</comment>
<evidence type="ECO:0000256" key="4">
    <source>
        <dbReference type="ARBA" id="ARBA00023002"/>
    </source>
</evidence>
<dbReference type="SUPFAM" id="SSF56176">
    <property type="entry name" value="FAD-binding/transporter-associated domain-like"/>
    <property type="match status" value="1"/>
</dbReference>
<evidence type="ECO:0000256" key="2">
    <source>
        <dbReference type="ARBA" id="ARBA00022630"/>
    </source>
</evidence>
<gene>
    <name evidence="6" type="ORF">N7463_008392</name>
</gene>
<keyword evidence="4" id="KW-0560">Oxidoreductase</keyword>
<dbReference type="OrthoDB" id="2151789at2759"/>
<dbReference type="AlphaFoldDB" id="A0A9X0C3P0"/>
<dbReference type="InterPro" id="IPR050416">
    <property type="entry name" value="FAD-linked_Oxidoreductase"/>
</dbReference>
<dbReference type="PANTHER" id="PTHR42973">
    <property type="entry name" value="BINDING OXIDOREDUCTASE, PUTATIVE (AFU_ORTHOLOGUE AFUA_1G17690)-RELATED"/>
    <property type="match status" value="1"/>
</dbReference>